<keyword evidence="2" id="KW-1185">Reference proteome</keyword>
<reference evidence="2" key="1">
    <citation type="journal article" date="2019" name="Int. J. Syst. Evol. Microbiol.">
        <title>The Global Catalogue of Microorganisms (GCM) 10K type strain sequencing project: providing services to taxonomists for standard genome sequencing and annotation.</title>
        <authorList>
            <consortium name="The Broad Institute Genomics Platform"/>
            <consortium name="The Broad Institute Genome Sequencing Center for Infectious Disease"/>
            <person name="Wu L."/>
            <person name="Ma J."/>
        </authorList>
    </citation>
    <scope>NUCLEOTIDE SEQUENCE [LARGE SCALE GENOMIC DNA]</scope>
    <source>
        <strain evidence="2">JCM 17986</strain>
    </source>
</reference>
<dbReference type="EMBL" id="BAABHS010000070">
    <property type="protein sequence ID" value="GAA4997579.1"/>
    <property type="molecule type" value="Genomic_DNA"/>
</dbReference>
<comment type="caution">
    <text evidence="1">The sequence shown here is derived from an EMBL/GenBank/DDBJ whole genome shotgun (WGS) entry which is preliminary data.</text>
</comment>
<gene>
    <name evidence="1" type="ORF">GCM10023205_83820</name>
</gene>
<proteinExistence type="predicted"/>
<protein>
    <recommendedName>
        <fullName evidence="3">GcrA cell cycle regulator</fullName>
    </recommendedName>
</protein>
<dbReference type="Proteomes" id="UP001500466">
    <property type="component" value="Unassembled WGS sequence"/>
</dbReference>
<evidence type="ECO:0000313" key="2">
    <source>
        <dbReference type="Proteomes" id="UP001500466"/>
    </source>
</evidence>
<organism evidence="1 2">
    <name type="scientific">Yinghuangia aomiensis</name>
    <dbReference type="NCBI Taxonomy" id="676205"/>
    <lineage>
        <taxon>Bacteria</taxon>
        <taxon>Bacillati</taxon>
        <taxon>Actinomycetota</taxon>
        <taxon>Actinomycetes</taxon>
        <taxon>Kitasatosporales</taxon>
        <taxon>Streptomycetaceae</taxon>
        <taxon>Yinghuangia</taxon>
    </lineage>
</organism>
<name>A0ABP9IH99_9ACTN</name>
<evidence type="ECO:0008006" key="3">
    <source>
        <dbReference type="Google" id="ProtNLM"/>
    </source>
</evidence>
<evidence type="ECO:0000313" key="1">
    <source>
        <dbReference type="EMBL" id="GAA4997579.1"/>
    </source>
</evidence>
<accession>A0ABP9IH99</accession>
<sequence>MAKRGRDHWSERYCDRRFHPSYLTGGPYYWFFCRVEPSHVGDCDCEAAHEAAREAAGGTAD</sequence>